<keyword evidence="2" id="KW-1185">Reference proteome</keyword>
<proteinExistence type="predicted"/>
<accession>A0A411PHA5</accession>
<name>A0A411PHA5_9GAMM</name>
<dbReference type="Proteomes" id="UP000291106">
    <property type="component" value="Chromosome"/>
</dbReference>
<dbReference type="AlphaFoldDB" id="A0A411PHA5"/>
<dbReference type="OrthoDB" id="5599896at2"/>
<evidence type="ECO:0000313" key="1">
    <source>
        <dbReference type="EMBL" id="QBF82762.1"/>
    </source>
</evidence>
<reference evidence="1 2" key="1">
    <citation type="submission" date="2019-02" db="EMBL/GenBank/DDBJ databases">
        <title>Shewanella sp. D4-2 isolated from Dokdo Island.</title>
        <authorList>
            <person name="Baek K."/>
        </authorList>
    </citation>
    <scope>NUCLEOTIDE SEQUENCE [LARGE SCALE GENOMIC DNA]</scope>
    <source>
        <strain evidence="1 2">D4-2</strain>
    </source>
</reference>
<protein>
    <submittedName>
        <fullName evidence="1">Uncharacterized protein</fullName>
    </submittedName>
</protein>
<dbReference type="RefSeq" id="WP_130599213.1">
    <property type="nucleotide sequence ID" value="NZ_CP036200.1"/>
</dbReference>
<dbReference type="EMBL" id="CP036200">
    <property type="protein sequence ID" value="QBF82762.1"/>
    <property type="molecule type" value="Genomic_DNA"/>
</dbReference>
<dbReference type="KEGG" id="smai:EXU30_08720"/>
<evidence type="ECO:0000313" key="2">
    <source>
        <dbReference type="Proteomes" id="UP000291106"/>
    </source>
</evidence>
<organism evidence="1 2">
    <name type="scientific">Shewanella maritima</name>
    <dbReference type="NCBI Taxonomy" id="2520507"/>
    <lineage>
        <taxon>Bacteria</taxon>
        <taxon>Pseudomonadati</taxon>
        <taxon>Pseudomonadota</taxon>
        <taxon>Gammaproteobacteria</taxon>
        <taxon>Alteromonadales</taxon>
        <taxon>Shewanellaceae</taxon>
        <taxon>Shewanella</taxon>
    </lineage>
</organism>
<sequence>MNKIEKWEVDSRLTENSAVYVIAIHDDLEGFRVLLSGKDLPAFRLTVSKGSLKAYRVYDEVSLVGLSYEGSFTPPNCFYIVDSSEFKEQQVKDSCGIVSEESSIHYAIYTEDYCIDILSVREPEIIELPNT</sequence>
<gene>
    <name evidence="1" type="ORF">EXU30_08720</name>
</gene>